<gene>
    <name evidence="2" type="ORF">DI536_01435</name>
</gene>
<sequence>MLTLLLLAASPVEWRPVANGVEYASFVIETRPVAGDGKLHVVRVDGRRAALDLGLASENAGTLRTAKEWCEDKGFVVAINAGMYDTDYSSNVGYLRHGDTVHRKSWNGTYQSALVAMPKEKGLAQVQLLDLDEASAKKTAEKYALVVQNLRLVKGRGESVWKPNGQPWSEAAVGVDAKGRVLFLFSRTPLEMATWNERVLVLPLELERAMHVEGGPEASLSISTKDFSLHLGGGPRNLLFAGDPSKQWRIPNVLGVRAK</sequence>
<evidence type="ECO:0000259" key="1">
    <source>
        <dbReference type="Pfam" id="PF09992"/>
    </source>
</evidence>
<reference evidence="2 3" key="1">
    <citation type="submission" date="2017-08" db="EMBL/GenBank/DDBJ databases">
        <title>Infants hospitalized years apart are colonized by the same room-sourced microbial strains.</title>
        <authorList>
            <person name="Brooks B."/>
            <person name="Olm M.R."/>
            <person name="Firek B.A."/>
            <person name="Baker R."/>
            <person name="Thomas B.C."/>
            <person name="Morowitz M.J."/>
            <person name="Banfield J.F."/>
        </authorList>
    </citation>
    <scope>NUCLEOTIDE SEQUENCE [LARGE SCALE GENOMIC DNA]</scope>
    <source>
        <strain evidence="2">S2_003_000_R2_14</strain>
    </source>
</reference>
<evidence type="ECO:0000313" key="2">
    <source>
        <dbReference type="EMBL" id="PZR18570.1"/>
    </source>
</evidence>
<name>A0A2W5TSG2_9BACT</name>
<organism evidence="2 3">
    <name type="scientific">Archangium gephyra</name>
    <dbReference type="NCBI Taxonomy" id="48"/>
    <lineage>
        <taxon>Bacteria</taxon>
        <taxon>Pseudomonadati</taxon>
        <taxon>Myxococcota</taxon>
        <taxon>Myxococcia</taxon>
        <taxon>Myxococcales</taxon>
        <taxon>Cystobacterineae</taxon>
        <taxon>Archangiaceae</taxon>
        <taxon>Archangium</taxon>
    </lineage>
</organism>
<dbReference type="Pfam" id="PF09992">
    <property type="entry name" value="NAGPA"/>
    <property type="match status" value="1"/>
</dbReference>
<dbReference type="AlphaFoldDB" id="A0A2W5TSG2"/>
<comment type="caution">
    <text evidence="2">The sequence shown here is derived from an EMBL/GenBank/DDBJ whole genome shotgun (WGS) entry which is preliminary data.</text>
</comment>
<feature type="domain" description="Phosphodiester glycosidase" evidence="1">
    <location>
        <begin position="74"/>
        <end position="256"/>
    </location>
</feature>
<dbReference type="EMBL" id="QFQP01000001">
    <property type="protein sequence ID" value="PZR18570.1"/>
    <property type="molecule type" value="Genomic_DNA"/>
</dbReference>
<dbReference type="InterPro" id="IPR018711">
    <property type="entry name" value="NAGPA"/>
</dbReference>
<accession>A0A2W5TSG2</accession>
<evidence type="ECO:0000313" key="3">
    <source>
        <dbReference type="Proteomes" id="UP000249061"/>
    </source>
</evidence>
<proteinExistence type="predicted"/>
<protein>
    <recommendedName>
        <fullName evidence="1">Phosphodiester glycosidase domain-containing protein</fullName>
    </recommendedName>
</protein>
<dbReference type="Proteomes" id="UP000249061">
    <property type="component" value="Unassembled WGS sequence"/>
</dbReference>